<dbReference type="InterPro" id="IPR019207">
    <property type="entry name" value="DUF2092"/>
</dbReference>
<dbReference type="EMBL" id="FSRC01000001">
    <property type="protein sequence ID" value="SIN66618.1"/>
    <property type="molecule type" value="Genomic_DNA"/>
</dbReference>
<dbReference type="Pfam" id="PF09865">
    <property type="entry name" value="DUF2092"/>
    <property type="match status" value="1"/>
</dbReference>
<gene>
    <name evidence="3" type="ORF">SAMN05444394_0382</name>
</gene>
<dbReference type="InterPro" id="IPR029046">
    <property type="entry name" value="LolA/LolB/LppX"/>
</dbReference>
<feature type="signal peptide" evidence="2">
    <location>
        <begin position="1"/>
        <end position="20"/>
    </location>
</feature>
<dbReference type="OrthoDB" id="835919at2"/>
<evidence type="ECO:0000313" key="4">
    <source>
        <dbReference type="Proteomes" id="UP000185221"/>
    </source>
</evidence>
<evidence type="ECO:0000256" key="2">
    <source>
        <dbReference type="SAM" id="SignalP"/>
    </source>
</evidence>
<dbReference type="RefSeq" id="WP_084560837.1">
    <property type="nucleotide sequence ID" value="NZ_FSRC01000001.1"/>
</dbReference>
<dbReference type="Proteomes" id="UP000185221">
    <property type="component" value="Unassembled WGS sequence"/>
</dbReference>
<evidence type="ECO:0000256" key="1">
    <source>
        <dbReference type="ARBA" id="ARBA00022729"/>
    </source>
</evidence>
<name>A0A1N6D721_9BACT</name>
<dbReference type="STRING" id="226505.SAMN05444394_0382"/>
<accession>A0A1N6D721</accession>
<dbReference type="AlphaFoldDB" id="A0A1N6D721"/>
<evidence type="ECO:0008006" key="5">
    <source>
        <dbReference type="Google" id="ProtNLM"/>
    </source>
</evidence>
<dbReference type="Gene3D" id="2.50.20.10">
    <property type="entry name" value="Lipoprotein localisation LolA/LolB/LppX"/>
    <property type="match status" value="1"/>
</dbReference>
<organism evidence="3 4">
    <name type="scientific">Algoriphagus halophilus</name>
    <dbReference type="NCBI Taxonomy" id="226505"/>
    <lineage>
        <taxon>Bacteria</taxon>
        <taxon>Pseudomonadati</taxon>
        <taxon>Bacteroidota</taxon>
        <taxon>Cytophagia</taxon>
        <taxon>Cytophagales</taxon>
        <taxon>Cyclobacteriaceae</taxon>
        <taxon>Algoriphagus</taxon>
    </lineage>
</organism>
<protein>
    <recommendedName>
        <fullName evidence="5">Outer membrane lipoprotein-sorting protein</fullName>
    </recommendedName>
</protein>
<keyword evidence="4" id="KW-1185">Reference proteome</keyword>
<proteinExistence type="predicted"/>
<feature type="chain" id="PRO_5009935419" description="Outer membrane lipoprotein-sorting protein" evidence="2">
    <location>
        <begin position="21"/>
        <end position="243"/>
    </location>
</feature>
<sequence length="243" mass="27779">MLKKLCFGLMLLLVFEIAKAQEKSIDTTAVIILDRMSSIFGELNSLGFTSSVSKDVVYAEDFFIKVFSSSEVKIKGPNKLSARIHGENKEDLYSYNGEQVIYYSYQNNIYTVADAPDNLIETIDWLYTDFGIELTTADFLYPSFSKDFTEQMDYVEFLGIALVDGKRAFHIAGSNESITVQLWISDDSYFLPIKTLITYFDGPYANQHETDFSDWEINQDYPDSIFEFSPPPSAKQITWMSQN</sequence>
<keyword evidence="1 2" id="KW-0732">Signal</keyword>
<dbReference type="SUPFAM" id="SSF89392">
    <property type="entry name" value="Prokaryotic lipoproteins and lipoprotein localization factors"/>
    <property type="match status" value="1"/>
</dbReference>
<reference evidence="4" key="1">
    <citation type="submission" date="2016-11" db="EMBL/GenBank/DDBJ databases">
        <authorList>
            <person name="Varghese N."/>
            <person name="Submissions S."/>
        </authorList>
    </citation>
    <scope>NUCLEOTIDE SEQUENCE [LARGE SCALE GENOMIC DNA]</scope>
    <source>
        <strain evidence="4">DSM 15292</strain>
    </source>
</reference>
<evidence type="ECO:0000313" key="3">
    <source>
        <dbReference type="EMBL" id="SIN66618.1"/>
    </source>
</evidence>